<protein>
    <submittedName>
        <fullName evidence="3">Uncharacterized protein</fullName>
    </submittedName>
</protein>
<dbReference type="AlphaFoldDB" id="A0A8S2LY49"/>
<dbReference type="Proteomes" id="UP000682733">
    <property type="component" value="Unassembled WGS sequence"/>
</dbReference>
<comment type="caution">
    <text evidence="3">The sequence shown here is derived from an EMBL/GenBank/DDBJ whole genome shotgun (WGS) entry which is preliminary data.</text>
</comment>
<reference evidence="3" key="1">
    <citation type="submission" date="2021-02" db="EMBL/GenBank/DDBJ databases">
        <authorList>
            <person name="Nowell W R."/>
        </authorList>
    </citation>
    <scope>NUCLEOTIDE SEQUENCE</scope>
</reference>
<dbReference type="EMBL" id="CAJNOK010085527">
    <property type="protein sequence ID" value="CAF1687863.1"/>
    <property type="molecule type" value="Genomic_DNA"/>
</dbReference>
<evidence type="ECO:0000313" key="2">
    <source>
        <dbReference type="EMBL" id="CAF1687863.1"/>
    </source>
</evidence>
<gene>
    <name evidence="2" type="ORF">OVA965_LOCUS46264</name>
    <name evidence="3" type="ORF">TMI583_LOCUS21470</name>
</gene>
<dbReference type="Proteomes" id="UP000677228">
    <property type="component" value="Unassembled WGS sequence"/>
</dbReference>
<evidence type="ECO:0000256" key="1">
    <source>
        <dbReference type="SAM" id="SignalP"/>
    </source>
</evidence>
<dbReference type="EMBL" id="CAJOBA010024610">
    <property type="protein sequence ID" value="CAF3927320.1"/>
    <property type="molecule type" value="Genomic_DNA"/>
</dbReference>
<feature type="chain" id="PRO_5036434655" evidence="1">
    <location>
        <begin position="19"/>
        <end position="53"/>
    </location>
</feature>
<evidence type="ECO:0000313" key="3">
    <source>
        <dbReference type="EMBL" id="CAF3927320.1"/>
    </source>
</evidence>
<name>A0A8S2LY49_9BILA</name>
<sequence length="53" mass="5732">MLTLFYFRILALPVSSQATLCPSATWNPDAVTVVGGYGTAMNQLNSPWDIAID</sequence>
<evidence type="ECO:0000313" key="4">
    <source>
        <dbReference type="Proteomes" id="UP000682733"/>
    </source>
</evidence>
<proteinExistence type="predicted"/>
<feature type="non-terminal residue" evidence="3">
    <location>
        <position position="53"/>
    </location>
</feature>
<accession>A0A8S2LY49</accession>
<feature type="signal peptide" evidence="1">
    <location>
        <begin position="1"/>
        <end position="18"/>
    </location>
</feature>
<organism evidence="3 4">
    <name type="scientific">Didymodactylos carnosus</name>
    <dbReference type="NCBI Taxonomy" id="1234261"/>
    <lineage>
        <taxon>Eukaryota</taxon>
        <taxon>Metazoa</taxon>
        <taxon>Spiralia</taxon>
        <taxon>Gnathifera</taxon>
        <taxon>Rotifera</taxon>
        <taxon>Eurotatoria</taxon>
        <taxon>Bdelloidea</taxon>
        <taxon>Philodinida</taxon>
        <taxon>Philodinidae</taxon>
        <taxon>Didymodactylos</taxon>
    </lineage>
</organism>
<keyword evidence="1" id="KW-0732">Signal</keyword>